<evidence type="ECO:0000256" key="1">
    <source>
        <dbReference type="ARBA" id="ARBA00004123"/>
    </source>
</evidence>
<dbReference type="GO" id="GO:0000981">
    <property type="term" value="F:DNA-binding transcription factor activity, RNA polymerase II-specific"/>
    <property type="evidence" value="ECO:0000318"/>
    <property type="project" value="GO_Central"/>
</dbReference>
<keyword evidence="2" id="KW-0805">Transcription regulation</keyword>
<comment type="subcellular location">
    <subcellularLocation>
        <location evidence="1">Nucleus</location>
    </subcellularLocation>
</comment>
<dbReference type="PROSITE" id="PS50888">
    <property type="entry name" value="BHLH"/>
    <property type="match status" value="1"/>
</dbReference>
<dbReference type="STRING" id="3641.A0A061E740"/>
<reference evidence="7 8" key="1">
    <citation type="journal article" date="2013" name="Genome Biol.">
        <title>The genome sequence of the most widely cultivated cacao type and its use to identify candidate genes regulating pod color.</title>
        <authorList>
            <person name="Motamayor J.C."/>
            <person name="Mockaitis K."/>
            <person name="Schmutz J."/>
            <person name="Haiminen N."/>
            <person name="Iii D.L."/>
            <person name="Cornejo O."/>
            <person name="Findley S.D."/>
            <person name="Zheng P."/>
            <person name="Utro F."/>
            <person name="Royaert S."/>
            <person name="Saski C."/>
            <person name="Jenkins J."/>
            <person name="Podicheti R."/>
            <person name="Zhao M."/>
            <person name="Scheffler B.E."/>
            <person name="Stack J.C."/>
            <person name="Feltus F.A."/>
            <person name="Mustiga G.M."/>
            <person name="Amores F."/>
            <person name="Phillips W."/>
            <person name="Marelli J.P."/>
            <person name="May G.D."/>
            <person name="Shapiro H."/>
            <person name="Ma J."/>
            <person name="Bustamante C.D."/>
            <person name="Schnell R.J."/>
            <person name="Main D."/>
            <person name="Gilbert D."/>
            <person name="Parida L."/>
            <person name="Kuhn D.N."/>
        </authorList>
    </citation>
    <scope>NUCLEOTIDE SEQUENCE [LARGE SCALE GENOMIC DNA]</scope>
    <source>
        <strain evidence="8">cv. Matina 1-6</strain>
    </source>
</reference>
<dbReference type="PANTHER" id="PTHR13935">
    <property type="entry name" value="ACHAETE-SCUTE TRANSCRIPTION FACTOR-RELATED"/>
    <property type="match status" value="1"/>
</dbReference>
<keyword evidence="5" id="KW-0175">Coiled coil</keyword>
<feature type="coiled-coil region" evidence="5">
    <location>
        <begin position="47"/>
        <end position="77"/>
    </location>
</feature>
<dbReference type="Gene3D" id="4.10.280.10">
    <property type="entry name" value="Helix-loop-helix DNA-binding domain"/>
    <property type="match status" value="1"/>
</dbReference>
<dbReference type="Proteomes" id="UP000026915">
    <property type="component" value="Chromosome 2"/>
</dbReference>
<dbReference type="SMART" id="SM00353">
    <property type="entry name" value="HLH"/>
    <property type="match status" value="1"/>
</dbReference>
<accession>A0A061E740</accession>
<keyword evidence="4" id="KW-0539">Nucleus</keyword>
<dbReference type="GO" id="GO:0006357">
    <property type="term" value="P:regulation of transcription by RNA polymerase II"/>
    <property type="evidence" value="ECO:0000318"/>
    <property type="project" value="GO_Central"/>
</dbReference>
<evidence type="ECO:0000313" key="8">
    <source>
        <dbReference type="Proteomes" id="UP000026915"/>
    </source>
</evidence>
<protein>
    <submittedName>
        <fullName evidence="7">Basic helix-loop-helix DNA-binding superfamily protein, putative</fullName>
    </submittedName>
</protein>
<dbReference type="eggNOG" id="ENOG502STRJ">
    <property type="taxonomic scope" value="Eukaryota"/>
</dbReference>
<keyword evidence="7" id="KW-0238">DNA-binding</keyword>
<dbReference type="Gramene" id="EOY00463">
    <property type="protein sequence ID" value="EOY00463"/>
    <property type="gene ID" value="TCM_010340"/>
</dbReference>
<evidence type="ECO:0000256" key="3">
    <source>
        <dbReference type="ARBA" id="ARBA00023163"/>
    </source>
</evidence>
<dbReference type="AlphaFoldDB" id="A0A061E740"/>
<dbReference type="PANTHER" id="PTHR13935:SF163">
    <property type="entry name" value="TRANSCRIPTION FACTOR ORG2-LIKE"/>
    <property type="match status" value="1"/>
</dbReference>
<keyword evidence="8" id="KW-1185">Reference proteome</keyword>
<evidence type="ECO:0000313" key="7">
    <source>
        <dbReference type="EMBL" id="EOY00463.1"/>
    </source>
</evidence>
<dbReference type="EMBL" id="CM001880">
    <property type="protein sequence ID" value="EOY00463.1"/>
    <property type="molecule type" value="Genomic_DNA"/>
</dbReference>
<evidence type="ECO:0000259" key="6">
    <source>
        <dbReference type="PROSITE" id="PS50888"/>
    </source>
</evidence>
<dbReference type="GO" id="GO:0046983">
    <property type="term" value="F:protein dimerization activity"/>
    <property type="evidence" value="ECO:0007669"/>
    <property type="project" value="InterPro"/>
</dbReference>
<dbReference type="InterPro" id="IPR011598">
    <property type="entry name" value="bHLH_dom"/>
</dbReference>
<dbReference type="InterPro" id="IPR015660">
    <property type="entry name" value="MASH1/Ascl1a-like"/>
</dbReference>
<dbReference type="FunCoup" id="A0A061E740">
    <property type="interactions" value="69"/>
</dbReference>
<feature type="domain" description="BHLH" evidence="6">
    <location>
        <begin position="7"/>
        <end position="57"/>
    </location>
</feature>
<dbReference type="InterPro" id="IPR036638">
    <property type="entry name" value="HLH_DNA-bd_sf"/>
</dbReference>
<dbReference type="GO" id="GO:0090575">
    <property type="term" value="C:RNA polymerase II transcription regulator complex"/>
    <property type="evidence" value="ECO:0000318"/>
    <property type="project" value="GO_Central"/>
</dbReference>
<keyword evidence="3" id="KW-0804">Transcription</keyword>
<dbReference type="SUPFAM" id="SSF47459">
    <property type="entry name" value="HLH, helix-loop-helix DNA-binding domain"/>
    <property type="match status" value="1"/>
</dbReference>
<dbReference type="GO" id="GO:0000977">
    <property type="term" value="F:RNA polymerase II transcription regulatory region sequence-specific DNA binding"/>
    <property type="evidence" value="ECO:0000318"/>
    <property type="project" value="GO_Central"/>
</dbReference>
<dbReference type="HOGENOM" id="CLU_083174_1_1_1"/>
<proteinExistence type="predicted"/>
<gene>
    <name evidence="7" type="ORF">TCM_010340</name>
</gene>
<organism evidence="7 8">
    <name type="scientific">Theobroma cacao</name>
    <name type="common">Cacao</name>
    <name type="synonym">Cocoa</name>
    <dbReference type="NCBI Taxonomy" id="3641"/>
    <lineage>
        <taxon>Eukaryota</taxon>
        <taxon>Viridiplantae</taxon>
        <taxon>Streptophyta</taxon>
        <taxon>Embryophyta</taxon>
        <taxon>Tracheophyta</taxon>
        <taxon>Spermatophyta</taxon>
        <taxon>Magnoliopsida</taxon>
        <taxon>eudicotyledons</taxon>
        <taxon>Gunneridae</taxon>
        <taxon>Pentapetalae</taxon>
        <taxon>rosids</taxon>
        <taxon>malvids</taxon>
        <taxon>Malvales</taxon>
        <taxon>Malvaceae</taxon>
        <taxon>Byttnerioideae</taxon>
        <taxon>Theobroma</taxon>
    </lineage>
</organism>
<name>A0A061E740_THECC</name>
<evidence type="ECO:0000256" key="4">
    <source>
        <dbReference type="ARBA" id="ARBA00023242"/>
    </source>
</evidence>
<sequence length="164" mass="18567">MENGLGSSRINRCLIERERRRNMKTLYANLFALLPPQPSKMSVPELVDQATAYVKHLQKKLEKYKQMKVQLEDKRATAYTIRPPVLNIRDLGSNLEVHLITGLNMEFALSDFISILQEEGAEIVSATCHHTGDRAIYTILSQAIYPRIGIATSSVHERLTSLIC</sequence>
<evidence type="ECO:0000256" key="2">
    <source>
        <dbReference type="ARBA" id="ARBA00023015"/>
    </source>
</evidence>
<dbReference type="Pfam" id="PF00010">
    <property type="entry name" value="HLH"/>
    <property type="match status" value="1"/>
</dbReference>
<dbReference type="OMA" id="YDIERIH"/>
<dbReference type="InParanoid" id="A0A061E740"/>
<evidence type="ECO:0000256" key="5">
    <source>
        <dbReference type="SAM" id="Coils"/>
    </source>
</evidence>